<dbReference type="RefSeq" id="WP_377812496.1">
    <property type="nucleotide sequence ID" value="NZ_JBHRSJ010000001.1"/>
</dbReference>
<dbReference type="InterPro" id="IPR051934">
    <property type="entry name" value="Phage_Tail_Fiber_Structural"/>
</dbReference>
<proteinExistence type="predicted"/>
<organism evidence="2 3">
    <name type="scientific">Azotobacter bryophylli</name>
    <dbReference type="NCBI Taxonomy" id="1986537"/>
    <lineage>
        <taxon>Bacteria</taxon>
        <taxon>Pseudomonadati</taxon>
        <taxon>Pseudomonadota</taxon>
        <taxon>Gammaproteobacteria</taxon>
        <taxon>Pseudomonadales</taxon>
        <taxon>Pseudomonadaceae</taxon>
        <taxon>Azotobacter</taxon>
    </lineage>
</organism>
<dbReference type="EMBL" id="JBHRSJ010000001">
    <property type="protein sequence ID" value="MFC2970930.1"/>
    <property type="molecule type" value="Genomic_DNA"/>
</dbReference>
<reference evidence="3" key="1">
    <citation type="journal article" date="2019" name="Int. J. Syst. Evol. Microbiol.">
        <title>The Global Catalogue of Microorganisms (GCM) 10K type strain sequencing project: providing services to taxonomists for standard genome sequencing and annotation.</title>
        <authorList>
            <consortium name="The Broad Institute Genomics Platform"/>
            <consortium name="The Broad Institute Genome Sequencing Center for Infectious Disease"/>
            <person name="Wu L."/>
            <person name="Ma J."/>
        </authorList>
    </citation>
    <scope>NUCLEOTIDE SEQUENCE [LARGE SCALE GENOMIC DNA]</scope>
    <source>
        <strain evidence="3">KCTC 62195</strain>
    </source>
</reference>
<name>A0ABV7APY2_9GAMM</name>
<dbReference type="PANTHER" id="PTHR35191">
    <property type="entry name" value="PROPHAGE SIDE TAIL FIBER PROTEIN HOMOLOG STFQ-RELATED"/>
    <property type="match status" value="1"/>
</dbReference>
<comment type="caution">
    <text evidence="2">The sequence shown here is derived from an EMBL/GenBank/DDBJ whole genome shotgun (WGS) entry which is preliminary data.</text>
</comment>
<accession>A0ABV7APY2</accession>
<dbReference type="PANTHER" id="PTHR35191:SF1">
    <property type="entry name" value="PROPHAGE SIDE TAIL FIBER PROTEIN HOMOLOG STFQ-RELATED"/>
    <property type="match status" value="1"/>
</dbReference>
<feature type="region of interest" description="Disordered" evidence="1">
    <location>
        <begin position="1"/>
        <end position="20"/>
    </location>
</feature>
<gene>
    <name evidence="2" type="ORF">ACFOJE_01700</name>
</gene>
<evidence type="ECO:0000313" key="2">
    <source>
        <dbReference type="EMBL" id="MFC2970930.1"/>
    </source>
</evidence>
<evidence type="ECO:0000313" key="3">
    <source>
        <dbReference type="Proteomes" id="UP001595457"/>
    </source>
</evidence>
<keyword evidence="3" id="KW-1185">Reference proteome</keyword>
<evidence type="ECO:0008006" key="4">
    <source>
        <dbReference type="Google" id="ProtNLM"/>
    </source>
</evidence>
<evidence type="ECO:0000256" key="1">
    <source>
        <dbReference type="SAM" id="MobiDB-lite"/>
    </source>
</evidence>
<dbReference type="Proteomes" id="UP001595457">
    <property type="component" value="Unassembled WGS sequence"/>
</dbReference>
<sequence length="434" mass="42607">MTLPAITPLPPAPARSDAPNDFSAKADAFAAALPGLVEDINEAAGFIDQRAADAQQSAQAALNAVAVAGSAEGLPALAGNAGKVLRINAQENAVFWDTAAPPASSGTPGLIALATLAEANAGTDPAKAIVSAVLAAVLAGYARLDSPTFSGTPKVPTPAAGDDSLRAANTAFVQATLRAAIAALVNQSPAALDTLNELAAALGNDPNFATTVLNALAGKQPLSGNLTALAGLAGAANQLGYFTAAGAMALTAFTAFARTLAGAADALAARTTLGACGIAGPVSQTLSGTAVDFTAIPSWAKRLRVGLNGASLNAATAIMAQLGTSAGVATSGYGGTVFAVDNGGAGVGALSVGIDLDWLNNLSAAWTYSGVLDFEHMGGNVWAFKSTMSPTNGTRQASTSGAVALPGGLTTLRLTSHNGTASFDAGTASLTYEG</sequence>
<protein>
    <recommendedName>
        <fullName evidence="4">Phage tail protein</fullName>
    </recommendedName>
</protein>